<dbReference type="EMBL" id="JAUIQD010000001">
    <property type="protein sequence ID" value="KAK3362324.1"/>
    <property type="molecule type" value="Genomic_DNA"/>
</dbReference>
<proteinExistence type="inferred from homology"/>
<reference evidence="3" key="2">
    <citation type="submission" date="2023-06" db="EMBL/GenBank/DDBJ databases">
        <authorList>
            <consortium name="Lawrence Berkeley National Laboratory"/>
            <person name="Haridas S."/>
            <person name="Hensen N."/>
            <person name="Bonometti L."/>
            <person name="Westerberg I."/>
            <person name="Brannstrom I.O."/>
            <person name="Guillou S."/>
            <person name="Cros-Aarteil S."/>
            <person name="Calhoun S."/>
            <person name="Kuo A."/>
            <person name="Mondo S."/>
            <person name="Pangilinan J."/>
            <person name="Riley R."/>
            <person name="Labutti K."/>
            <person name="Andreopoulos B."/>
            <person name="Lipzen A."/>
            <person name="Chen C."/>
            <person name="Yanf M."/>
            <person name="Daum C."/>
            <person name="Ng V."/>
            <person name="Clum A."/>
            <person name="Steindorff A."/>
            <person name="Ohm R."/>
            <person name="Martin F."/>
            <person name="Silar P."/>
            <person name="Natvig D."/>
            <person name="Lalanne C."/>
            <person name="Gautier V."/>
            <person name="Ament-Velasquez S.L."/>
            <person name="Kruys A."/>
            <person name="Hutchinson M.I."/>
            <person name="Powell A.J."/>
            <person name="Barry K."/>
            <person name="Miller A.N."/>
            <person name="Grigoriev I.V."/>
            <person name="Debuchy R."/>
            <person name="Gladieux P."/>
            <person name="Thoren M.H."/>
            <person name="Johannesson H."/>
        </authorList>
    </citation>
    <scope>NUCLEOTIDE SEQUENCE</scope>
    <source>
        <strain evidence="3">CBS 955.72</strain>
    </source>
</reference>
<dbReference type="Pfam" id="PF13460">
    <property type="entry name" value="NAD_binding_10"/>
    <property type="match status" value="1"/>
</dbReference>
<dbReference type="SUPFAM" id="SSF51735">
    <property type="entry name" value="NAD(P)-binding Rossmann-fold domains"/>
    <property type="match status" value="1"/>
</dbReference>
<gene>
    <name evidence="3" type="ORF">B0T25DRAFT_524024</name>
</gene>
<dbReference type="Gene3D" id="3.40.50.720">
    <property type="entry name" value="NAD(P)-binding Rossmann-like Domain"/>
    <property type="match status" value="1"/>
</dbReference>
<evidence type="ECO:0000259" key="2">
    <source>
        <dbReference type="Pfam" id="PF13460"/>
    </source>
</evidence>
<feature type="domain" description="NAD(P)-binding" evidence="2">
    <location>
        <begin position="12"/>
        <end position="218"/>
    </location>
</feature>
<evidence type="ECO:0000313" key="3">
    <source>
        <dbReference type="EMBL" id="KAK3362324.1"/>
    </source>
</evidence>
<dbReference type="InterPro" id="IPR016040">
    <property type="entry name" value="NAD(P)-bd_dom"/>
</dbReference>
<name>A0AAJ0HT30_9PEZI</name>
<sequence>MSASPNRVLVLGGTGPLGICLLRELVFRGHPTVAYCRNPSKVPEDLASNSLLEVVEGNMEDTEKLSQLVSRIDVVATLLGPQLGNAPDPSPIPGYYDALFNLMRQHSVKRIFALTTASLANVEGDGSSLTRLFLAGAIRVIVPAAYRTVQAVGATFRSDKPHDLDWTLFRIAHIPGGDDEASWKTDREVGGVYVGPIGPQWSVTIRRGRLARWLVDSVESGAPELIGKVPAVSGTK</sequence>
<comment type="caution">
    <text evidence="3">The sequence shown here is derived from an EMBL/GenBank/DDBJ whole genome shotgun (WGS) entry which is preliminary data.</text>
</comment>
<comment type="similarity">
    <text evidence="1">Belongs to the avfA family.</text>
</comment>
<dbReference type="Proteomes" id="UP001275084">
    <property type="component" value="Unassembled WGS sequence"/>
</dbReference>
<accession>A0AAJ0HT30</accession>
<evidence type="ECO:0000313" key="4">
    <source>
        <dbReference type="Proteomes" id="UP001275084"/>
    </source>
</evidence>
<dbReference type="GO" id="GO:0016646">
    <property type="term" value="F:oxidoreductase activity, acting on the CH-NH group of donors, NAD or NADP as acceptor"/>
    <property type="evidence" value="ECO:0007669"/>
    <property type="project" value="TreeGrafter"/>
</dbReference>
<protein>
    <recommendedName>
        <fullName evidence="2">NAD(P)-binding domain-containing protein</fullName>
    </recommendedName>
</protein>
<dbReference type="PANTHER" id="PTHR43355">
    <property type="entry name" value="FLAVIN REDUCTASE (NADPH)"/>
    <property type="match status" value="1"/>
</dbReference>
<dbReference type="PANTHER" id="PTHR43355:SF2">
    <property type="entry name" value="FLAVIN REDUCTASE (NADPH)"/>
    <property type="match status" value="1"/>
</dbReference>
<organism evidence="3 4">
    <name type="scientific">Lasiosphaeria hispida</name>
    <dbReference type="NCBI Taxonomy" id="260671"/>
    <lineage>
        <taxon>Eukaryota</taxon>
        <taxon>Fungi</taxon>
        <taxon>Dikarya</taxon>
        <taxon>Ascomycota</taxon>
        <taxon>Pezizomycotina</taxon>
        <taxon>Sordariomycetes</taxon>
        <taxon>Sordariomycetidae</taxon>
        <taxon>Sordariales</taxon>
        <taxon>Lasiosphaeriaceae</taxon>
        <taxon>Lasiosphaeria</taxon>
    </lineage>
</organism>
<keyword evidence="4" id="KW-1185">Reference proteome</keyword>
<dbReference type="InterPro" id="IPR036291">
    <property type="entry name" value="NAD(P)-bd_dom_sf"/>
</dbReference>
<evidence type="ECO:0000256" key="1">
    <source>
        <dbReference type="ARBA" id="ARBA00038376"/>
    </source>
</evidence>
<dbReference type="InterPro" id="IPR051606">
    <property type="entry name" value="Polyketide_Oxido-like"/>
</dbReference>
<reference evidence="3" key="1">
    <citation type="journal article" date="2023" name="Mol. Phylogenet. Evol.">
        <title>Genome-scale phylogeny and comparative genomics of the fungal order Sordariales.</title>
        <authorList>
            <person name="Hensen N."/>
            <person name="Bonometti L."/>
            <person name="Westerberg I."/>
            <person name="Brannstrom I.O."/>
            <person name="Guillou S."/>
            <person name="Cros-Aarteil S."/>
            <person name="Calhoun S."/>
            <person name="Haridas S."/>
            <person name="Kuo A."/>
            <person name="Mondo S."/>
            <person name="Pangilinan J."/>
            <person name="Riley R."/>
            <person name="LaButti K."/>
            <person name="Andreopoulos B."/>
            <person name="Lipzen A."/>
            <person name="Chen C."/>
            <person name="Yan M."/>
            <person name="Daum C."/>
            <person name="Ng V."/>
            <person name="Clum A."/>
            <person name="Steindorff A."/>
            <person name="Ohm R.A."/>
            <person name="Martin F."/>
            <person name="Silar P."/>
            <person name="Natvig D.O."/>
            <person name="Lalanne C."/>
            <person name="Gautier V."/>
            <person name="Ament-Velasquez S.L."/>
            <person name="Kruys A."/>
            <person name="Hutchinson M.I."/>
            <person name="Powell A.J."/>
            <person name="Barry K."/>
            <person name="Miller A.N."/>
            <person name="Grigoriev I.V."/>
            <person name="Debuchy R."/>
            <person name="Gladieux P."/>
            <person name="Hiltunen Thoren M."/>
            <person name="Johannesson H."/>
        </authorList>
    </citation>
    <scope>NUCLEOTIDE SEQUENCE</scope>
    <source>
        <strain evidence="3">CBS 955.72</strain>
    </source>
</reference>
<dbReference type="AlphaFoldDB" id="A0AAJ0HT30"/>